<accession>A0ACD6ABR6</accession>
<dbReference type="Proteomes" id="UP001732700">
    <property type="component" value="Chromosome 7C"/>
</dbReference>
<name>A0ACD6ABR6_AVESA</name>
<proteinExistence type="predicted"/>
<organism evidence="1 2">
    <name type="scientific">Avena sativa</name>
    <name type="common">Oat</name>
    <dbReference type="NCBI Taxonomy" id="4498"/>
    <lineage>
        <taxon>Eukaryota</taxon>
        <taxon>Viridiplantae</taxon>
        <taxon>Streptophyta</taxon>
        <taxon>Embryophyta</taxon>
        <taxon>Tracheophyta</taxon>
        <taxon>Spermatophyta</taxon>
        <taxon>Magnoliopsida</taxon>
        <taxon>Liliopsida</taxon>
        <taxon>Poales</taxon>
        <taxon>Poaceae</taxon>
        <taxon>BOP clade</taxon>
        <taxon>Pooideae</taxon>
        <taxon>Poodae</taxon>
        <taxon>Poeae</taxon>
        <taxon>Poeae Chloroplast Group 1 (Aveneae type)</taxon>
        <taxon>Aveninae</taxon>
        <taxon>Avena</taxon>
    </lineage>
</organism>
<reference evidence="1" key="1">
    <citation type="submission" date="2021-05" db="EMBL/GenBank/DDBJ databases">
        <authorList>
            <person name="Scholz U."/>
            <person name="Mascher M."/>
            <person name="Fiebig A."/>
        </authorList>
    </citation>
    <scope>NUCLEOTIDE SEQUENCE [LARGE SCALE GENOMIC DNA]</scope>
</reference>
<keyword evidence="2" id="KW-1185">Reference proteome</keyword>
<reference evidence="1" key="2">
    <citation type="submission" date="2025-09" db="UniProtKB">
        <authorList>
            <consortium name="EnsemblPlants"/>
        </authorList>
    </citation>
    <scope>IDENTIFICATION</scope>
</reference>
<sequence length="506" mass="57120">MPLPPDVVAAASRSSAAVGQQEATICIEFDSGTGRWKASSRWTPGPPITLRSALRGSFIYKDEAKELRAYSSILGCLIRKHFPGIVTMPSGHKEVTWSWRHYRYADDPEGTSEFSLPNLQARLMSDFWTYFTMDPDVRQRDCVLVASRCASRQIRDMHYEARVACVRNWYAEKRKIRMTKAKAREIFMEPWQYLQCPPQYVGQASPEVFRAMVRYWTSTGFKKKHDLGVLKRAALKGGTHTQGNVTLACCIQKKKRETGVEPSLFDVWTDKRMVTDKEDGTKKWVSSCAEIRDKGYRDKYAEVNGKDVDPLTAPFDPEVAMLAGQGKKHGRLWIGDGSVDPLIVPSMRQVRRGRTSDMPQVETRPTVTSTAIDQIRAEVAAERRQREEAEANSRRMEEQIRQQKEMLTQQQQQMAKNEKMMEWMAQNMSAFMASQPSGVTLPDLGAPPFTFPTWGQPSAASNNAELGGSASQDDTLMTTPATSQPTVNNQHDMHEGRRSSPFADSM</sequence>
<evidence type="ECO:0000313" key="1">
    <source>
        <dbReference type="EnsemblPlants" id="AVESA.00010b.r2.7CG0713850.1.CDS"/>
    </source>
</evidence>
<evidence type="ECO:0000313" key="2">
    <source>
        <dbReference type="Proteomes" id="UP001732700"/>
    </source>
</evidence>
<dbReference type="EnsemblPlants" id="AVESA.00010b.r2.7CG0713850.1">
    <property type="protein sequence ID" value="AVESA.00010b.r2.7CG0713850.1.CDS"/>
    <property type="gene ID" value="AVESA.00010b.r2.7CG0713850"/>
</dbReference>
<protein>
    <submittedName>
        <fullName evidence="1">Uncharacterized protein</fullName>
    </submittedName>
</protein>